<dbReference type="InterPro" id="IPR029526">
    <property type="entry name" value="PGBD"/>
</dbReference>
<dbReference type="AlphaFoldDB" id="A0A1A9V834"/>
<feature type="compositionally biased region" description="Acidic residues" evidence="1">
    <location>
        <begin position="22"/>
        <end position="35"/>
    </location>
</feature>
<organism evidence="3 4">
    <name type="scientific">Glossina austeni</name>
    <name type="common">Savannah tsetse fly</name>
    <dbReference type="NCBI Taxonomy" id="7395"/>
    <lineage>
        <taxon>Eukaryota</taxon>
        <taxon>Metazoa</taxon>
        <taxon>Ecdysozoa</taxon>
        <taxon>Arthropoda</taxon>
        <taxon>Hexapoda</taxon>
        <taxon>Insecta</taxon>
        <taxon>Pterygota</taxon>
        <taxon>Neoptera</taxon>
        <taxon>Endopterygota</taxon>
        <taxon>Diptera</taxon>
        <taxon>Brachycera</taxon>
        <taxon>Muscomorpha</taxon>
        <taxon>Hippoboscoidea</taxon>
        <taxon>Glossinidae</taxon>
        <taxon>Glossina</taxon>
    </lineage>
</organism>
<keyword evidence="4" id="KW-1185">Reference proteome</keyword>
<evidence type="ECO:0000259" key="2">
    <source>
        <dbReference type="Pfam" id="PF13843"/>
    </source>
</evidence>
<evidence type="ECO:0000313" key="4">
    <source>
        <dbReference type="Proteomes" id="UP000078200"/>
    </source>
</evidence>
<dbReference type="Pfam" id="PF13843">
    <property type="entry name" value="DDE_Tnp_1_7"/>
    <property type="match status" value="1"/>
</dbReference>
<dbReference type="Proteomes" id="UP000078200">
    <property type="component" value="Unassembled WGS sequence"/>
</dbReference>
<dbReference type="VEuPathDB" id="VectorBase:GAUT028885"/>
<sequence>MAKRHNISLSEEEIRHAMAELSDTDDNEAELEDNQSDCSESGVNAAEINSDVDDEISLSSGDEYVAEENENPTIYLGKDGMEWRSTPYSQQNSAHLIREEIHTVKLPPGKRINSTVDAFSLLFDKETIKMIVKYTNIEGQRVAADKWKKTDPIEIQAFIGLVINAGLKKAGIKWSRYEAEKANQFLKMVQSESLLDSVF</sequence>
<proteinExistence type="predicted"/>
<reference evidence="3" key="1">
    <citation type="submission" date="2020-05" db="UniProtKB">
        <authorList>
            <consortium name="EnsemblMetazoa"/>
        </authorList>
    </citation>
    <scope>IDENTIFICATION</scope>
    <source>
        <strain evidence="3">TTRI</strain>
    </source>
</reference>
<evidence type="ECO:0000313" key="3">
    <source>
        <dbReference type="EnsemblMetazoa" id="GAUT028885-PA"/>
    </source>
</evidence>
<name>A0A1A9V834_GLOAU</name>
<feature type="domain" description="PiggyBac transposable element-derived protein" evidence="2">
    <location>
        <begin position="116"/>
        <end position="169"/>
    </location>
</feature>
<dbReference type="EnsemblMetazoa" id="GAUT028885-RA">
    <property type="protein sequence ID" value="GAUT028885-PA"/>
    <property type="gene ID" value="GAUT028885"/>
</dbReference>
<accession>A0A1A9V834</accession>
<dbReference type="PANTHER" id="PTHR46599:SF3">
    <property type="entry name" value="PIGGYBAC TRANSPOSABLE ELEMENT-DERIVED PROTEIN 4"/>
    <property type="match status" value="1"/>
</dbReference>
<evidence type="ECO:0000256" key="1">
    <source>
        <dbReference type="SAM" id="MobiDB-lite"/>
    </source>
</evidence>
<feature type="region of interest" description="Disordered" evidence="1">
    <location>
        <begin position="1"/>
        <end position="52"/>
    </location>
</feature>
<protein>
    <submittedName>
        <fullName evidence="3">DDE_Tnp_1_7 domain-containing protein</fullName>
    </submittedName>
</protein>
<dbReference type="PANTHER" id="PTHR46599">
    <property type="entry name" value="PIGGYBAC TRANSPOSABLE ELEMENT-DERIVED PROTEIN 4"/>
    <property type="match status" value="1"/>
</dbReference>